<dbReference type="AlphaFoldDB" id="A0A7S0TQJ3"/>
<proteinExistence type="predicted"/>
<accession>A0A7S0TQJ3</accession>
<reference evidence="1" key="1">
    <citation type="submission" date="2021-01" db="EMBL/GenBank/DDBJ databases">
        <authorList>
            <person name="Corre E."/>
            <person name="Pelletier E."/>
            <person name="Niang G."/>
            <person name="Scheremetjew M."/>
            <person name="Finn R."/>
            <person name="Kale V."/>
            <person name="Holt S."/>
            <person name="Cochrane G."/>
            <person name="Meng A."/>
            <person name="Brown T."/>
            <person name="Cohen L."/>
        </authorList>
    </citation>
    <scope>NUCLEOTIDE SEQUENCE</scope>
    <source>
        <strain evidence="1">CCMP441</strain>
    </source>
</reference>
<sequence>MGSSPDSFSDSYEDGRFLHLWAESVPVSQWLYVRVSASNSVGYGPPQTLSINGTEPSSVRMSGAFYLQRVQQGFYVVQERSPPDAFWGEL</sequence>
<evidence type="ECO:0000313" key="1">
    <source>
        <dbReference type="EMBL" id="CAD8740150.1"/>
    </source>
</evidence>
<gene>
    <name evidence="1" type="ORF">HAND1043_LOCUS6642</name>
</gene>
<organism evidence="1">
    <name type="scientific">Hemiselmis andersenii</name>
    <name type="common">Cryptophyte alga</name>
    <dbReference type="NCBI Taxonomy" id="464988"/>
    <lineage>
        <taxon>Eukaryota</taxon>
        <taxon>Cryptophyceae</taxon>
        <taxon>Cryptomonadales</taxon>
        <taxon>Hemiselmidaceae</taxon>
        <taxon>Hemiselmis</taxon>
    </lineage>
</organism>
<dbReference type="EMBL" id="HBFK01011075">
    <property type="protein sequence ID" value="CAD8740150.1"/>
    <property type="molecule type" value="Transcribed_RNA"/>
</dbReference>
<name>A0A7S0TQJ3_HEMAN</name>
<protein>
    <submittedName>
        <fullName evidence="1">Uncharacterized protein</fullName>
    </submittedName>
</protein>